<protein>
    <recommendedName>
        <fullName evidence="2">Protein kinase domain-containing protein</fullName>
    </recommendedName>
</protein>
<evidence type="ECO:0000256" key="1">
    <source>
        <dbReference type="SAM" id="MobiDB-lite"/>
    </source>
</evidence>
<dbReference type="Pfam" id="PF00069">
    <property type="entry name" value="Pkinase"/>
    <property type="match status" value="1"/>
</dbReference>
<feature type="compositionally biased region" description="Low complexity" evidence="1">
    <location>
        <begin position="32"/>
        <end position="48"/>
    </location>
</feature>
<accession>A0A7S0XN00</accession>
<gene>
    <name evidence="3" type="ORF">EMAR1385_LOCUS538</name>
</gene>
<dbReference type="InterPro" id="IPR000719">
    <property type="entry name" value="Prot_kinase_dom"/>
</dbReference>
<name>A0A7S0XN00_9EUKA</name>
<dbReference type="PANTHER" id="PTHR44167">
    <property type="entry name" value="OVARIAN-SPECIFIC SERINE/THREONINE-PROTEIN KINASE LOK-RELATED"/>
    <property type="match status" value="1"/>
</dbReference>
<evidence type="ECO:0000259" key="2">
    <source>
        <dbReference type="PROSITE" id="PS50011"/>
    </source>
</evidence>
<feature type="compositionally biased region" description="Acidic residues" evidence="1">
    <location>
        <begin position="147"/>
        <end position="185"/>
    </location>
</feature>
<dbReference type="GO" id="GO:0004674">
    <property type="term" value="F:protein serine/threonine kinase activity"/>
    <property type="evidence" value="ECO:0007669"/>
    <property type="project" value="TreeGrafter"/>
</dbReference>
<feature type="compositionally biased region" description="Polar residues" evidence="1">
    <location>
        <begin position="16"/>
        <end position="31"/>
    </location>
</feature>
<dbReference type="AlphaFoldDB" id="A0A7S0XN00"/>
<dbReference type="EMBL" id="HBFI01000744">
    <property type="protein sequence ID" value="CAD8731659.1"/>
    <property type="molecule type" value="Transcribed_RNA"/>
</dbReference>
<feature type="domain" description="Protein kinase" evidence="2">
    <location>
        <begin position="228"/>
        <end position="550"/>
    </location>
</feature>
<dbReference type="GO" id="GO:0044773">
    <property type="term" value="P:mitotic DNA damage checkpoint signaling"/>
    <property type="evidence" value="ECO:0007669"/>
    <property type="project" value="TreeGrafter"/>
</dbReference>
<dbReference type="PANTHER" id="PTHR44167:SF24">
    <property type="entry name" value="SERINE_THREONINE-PROTEIN KINASE CHK2"/>
    <property type="match status" value="1"/>
</dbReference>
<dbReference type="GO" id="GO:0005634">
    <property type="term" value="C:nucleus"/>
    <property type="evidence" value="ECO:0007669"/>
    <property type="project" value="TreeGrafter"/>
</dbReference>
<dbReference type="SUPFAM" id="SSF56112">
    <property type="entry name" value="Protein kinase-like (PK-like)"/>
    <property type="match status" value="1"/>
</dbReference>
<dbReference type="PROSITE" id="PS50011">
    <property type="entry name" value="PROTEIN_KINASE_DOM"/>
    <property type="match status" value="1"/>
</dbReference>
<proteinExistence type="predicted"/>
<sequence>MSTSALPVLCDEFNSSASLQTPTQTPSVCNTASNSSSSASSSSSSMQLPSMNQFTFNSNSSSRSTFAAADHKVTRLSCHSYLNDSNDSSDSNDTLALDLSAEHKHEQDQEDHDTQDDDTHTTTPHTQRTTVSYHDDDEQTPRKVADGDQDASAAEDEEDEDDDDNDNDEQEQEQEEEEEEEEDGDTSVNSNASHKSASTSHARSTSTAERETTQCVDMDHLILGRFGYEKVKDITRTLQGSIFIAKAAVNTGRERQVVIKKTSKSLHAQHVTVQNGKKFGIYENILKECIILKYLTEHRNGLIMTSFTKYDNFFDDARFYFLSMEHGGSDLFDYIIEAHELLNAKKLKIKEWRKFTKYLFWQMIVVLRWLHNDMNTCHLDLSLENILIKNGNFIPLDDAKTQYTINSNVQIKLCDFGLAEIFNKEAGPGPASPHKSADNAFHCTKYCGKTNYKAPEVYSKNGVFDARKADVWSLGVVLFCMLVGSPPYNKPVDSDQAYLYVKNGIIDQLLFQWERNHFITVKVLSLLHNMLCFDSDKRFLVDDVIQHSWLSLYYHKYKHQMSKKSQLQQQSKHKRNKARLPYYKLPQNAVLSNISQ</sequence>
<evidence type="ECO:0000313" key="3">
    <source>
        <dbReference type="EMBL" id="CAD8731659.1"/>
    </source>
</evidence>
<feature type="region of interest" description="Disordered" evidence="1">
    <location>
        <begin position="102"/>
        <end position="211"/>
    </location>
</feature>
<feature type="region of interest" description="Disordered" evidence="1">
    <location>
        <begin position="16"/>
        <end position="48"/>
    </location>
</feature>
<organism evidence="3">
    <name type="scientific">Elphidium margaritaceum</name>
    <dbReference type="NCBI Taxonomy" id="933848"/>
    <lineage>
        <taxon>Eukaryota</taxon>
        <taxon>Sar</taxon>
        <taxon>Rhizaria</taxon>
        <taxon>Retaria</taxon>
        <taxon>Foraminifera</taxon>
        <taxon>Rotaliida</taxon>
        <taxon>Elphidiidae</taxon>
        <taxon>Elphidium</taxon>
    </lineage>
</organism>
<reference evidence="3" key="1">
    <citation type="submission" date="2021-01" db="EMBL/GenBank/DDBJ databases">
        <authorList>
            <person name="Corre E."/>
            <person name="Pelletier E."/>
            <person name="Niang G."/>
            <person name="Scheremetjew M."/>
            <person name="Finn R."/>
            <person name="Kale V."/>
            <person name="Holt S."/>
            <person name="Cochrane G."/>
            <person name="Meng A."/>
            <person name="Brown T."/>
            <person name="Cohen L."/>
        </authorList>
    </citation>
    <scope>NUCLEOTIDE SEQUENCE</scope>
</reference>
<feature type="compositionally biased region" description="Low complexity" evidence="1">
    <location>
        <begin position="121"/>
        <end position="130"/>
    </location>
</feature>
<dbReference type="InterPro" id="IPR011009">
    <property type="entry name" value="Kinase-like_dom_sf"/>
</dbReference>
<feature type="compositionally biased region" description="Low complexity" evidence="1">
    <location>
        <begin position="189"/>
        <end position="207"/>
    </location>
</feature>
<dbReference type="GO" id="GO:0005524">
    <property type="term" value="F:ATP binding"/>
    <property type="evidence" value="ECO:0007669"/>
    <property type="project" value="InterPro"/>
</dbReference>
<dbReference type="Gene3D" id="1.10.510.10">
    <property type="entry name" value="Transferase(Phosphotransferase) domain 1"/>
    <property type="match status" value="1"/>
</dbReference>